<sequence length="481" mass="51801">MATTHDDDRLHRQLMGRASPSQTELRHSHLGLTTAFIDPLSPYPLLSPPAAATATRPSSRSSSYSLPHRPLASPAPSLASRHSSAIRTDLYNAAALLHPPPVWPPSAQLFDPDREAERVRLAKLEQRRSLALARPPSLVARNSSEGSIRSVHSFRSVGARHSKPLPSRLGSVYRPSPLRSASTPALVTLEAEAAKKKQRKEMKEEYQKMRAARIEEEKAATPAPQPGWFATPFKRAKAGSRRAVDGRRSTSQSSASASSRAPSSASPTADDGSHSTVPTSVEEGSSDEYLELGRRPKNAALLEEDRDPQIYDSPPVDPFRKSIMPGQVPPTPTKQPRPAPPKPPARATLRSLARLLDSFKIGPGQTDDAPAIALVQARAPLDPADAGWRASLKSFRKPRPSLHAPPVPTKRRKSIGALFFPPPPTCPRPSPTCPPTSSNLPPSPLAPLFSLYSSSSSAVHKHPALSSLLPQNTLALLSLSP</sequence>
<dbReference type="EnsemblFungi" id="PTTG_12607-t43_1">
    <property type="protein sequence ID" value="PTTG_12607-t43_1-p1"/>
    <property type="gene ID" value="PTTG_12607"/>
</dbReference>
<dbReference type="Proteomes" id="UP000005240">
    <property type="component" value="Unassembled WGS sequence"/>
</dbReference>
<dbReference type="AlphaFoldDB" id="A0A180G2H5"/>
<feature type="compositionally biased region" description="Polar residues" evidence="1">
    <location>
        <begin position="274"/>
        <end position="283"/>
    </location>
</feature>
<reference evidence="3" key="4">
    <citation type="submission" date="2025-05" db="UniProtKB">
        <authorList>
            <consortium name="EnsemblFungi"/>
        </authorList>
    </citation>
    <scope>IDENTIFICATION</scope>
    <source>
        <strain evidence="3">isolate 1-1 / race 1 (BBBD)</strain>
    </source>
</reference>
<feature type="compositionally biased region" description="Pro residues" evidence="1">
    <location>
        <begin position="327"/>
        <end position="344"/>
    </location>
</feature>
<evidence type="ECO:0000313" key="2">
    <source>
        <dbReference type="EMBL" id="OAV86639.1"/>
    </source>
</evidence>
<gene>
    <name evidence="2" type="ORF">PTTG_12607</name>
</gene>
<feature type="region of interest" description="Disordered" evidence="1">
    <location>
        <begin position="159"/>
        <end position="179"/>
    </location>
</feature>
<dbReference type="OrthoDB" id="2502602at2759"/>
<feature type="compositionally biased region" description="Pro residues" evidence="1">
    <location>
        <begin position="420"/>
        <end position="434"/>
    </location>
</feature>
<protein>
    <submittedName>
        <fullName evidence="2 3">Uncharacterized protein</fullName>
    </submittedName>
</protein>
<feature type="compositionally biased region" description="Low complexity" evidence="1">
    <location>
        <begin position="48"/>
        <end position="67"/>
    </location>
</feature>
<evidence type="ECO:0000256" key="1">
    <source>
        <dbReference type="SAM" id="MobiDB-lite"/>
    </source>
</evidence>
<feature type="compositionally biased region" description="Basic and acidic residues" evidence="1">
    <location>
        <begin position="1"/>
        <end position="11"/>
    </location>
</feature>
<accession>A0A180G2H5</accession>
<name>A0A180G2H5_PUCT1</name>
<organism evidence="2">
    <name type="scientific">Puccinia triticina (isolate 1-1 / race 1 (BBBD))</name>
    <name type="common">Brown leaf rust fungus</name>
    <dbReference type="NCBI Taxonomy" id="630390"/>
    <lineage>
        <taxon>Eukaryota</taxon>
        <taxon>Fungi</taxon>
        <taxon>Dikarya</taxon>
        <taxon>Basidiomycota</taxon>
        <taxon>Pucciniomycotina</taxon>
        <taxon>Pucciniomycetes</taxon>
        <taxon>Pucciniales</taxon>
        <taxon>Pucciniaceae</taxon>
        <taxon>Puccinia</taxon>
    </lineage>
</organism>
<feature type="region of interest" description="Disordered" evidence="1">
    <location>
        <begin position="1"/>
        <end position="25"/>
    </location>
</feature>
<feature type="region of interest" description="Disordered" evidence="1">
    <location>
        <begin position="48"/>
        <end position="80"/>
    </location>
</feature>
<dbReference type="VEuPathDB" id="FungiDB:PTTG_12607"/>
<dbReference type="EMBL" id="ADAS02000931">
    <property type="protein sequence ID" value="OAV86639.1"/>
    <property type="molecule type" value="Genomic_DNA"/>
</dbReference>
<evidence type="ECO:0000313" key="3">
    <source>
        <dbReference type="EnsemblFungi" id="PTTG_12607-t43_1-p1"/>
    </source>
</evidence>
<feature type="compositionally biased region" description="Low complexity" evidence="1">
    <location>
        <begin position="249"/>
        <end position="269"/>
    </location>
</feature>
<keyword evidence="4" id="KW-1185">Reference proteome</keyword>
<reference evidence="3 4" key="3">
    <citation type="journal article" date="2017" name="G3 (Bethesda)">
        <title>Comparative analysis highlights variable genome content of wheat rusts and divergence of the mating loci.</title>
        <authorList>
            <person name="Cuomo C.A."/>
            <person name="Bakkeren G."/>
            <person name="Khalil H.B."/>
            <person name="Panwar V."/>
            <person name="Joly D."/>
            <person name="Linning R."/>
            <person name="Sakthikumar S."/>
            <person name="Song X."/>
            <person name="Adiconis X."/>
            <person name="Fan L."/>
            <person name="Goldberg J.M."/>
            <person name="Levin J.Z."/>
            <person name="Young S."/>
            <person name="Zeng Q."/>
            <person name="Anikster Y."/>
            <person name="Bruce M."/>
            <person name="Wang M."/>
            <person name="Yin C."/>
            <person name="McCallum B."/>
            <person name="Szabo L.J."/>
            <person name="Hulbert S."/>
            <person name="Chen X."/>
            <person name="Fellers J.P."/>
        </authorList>
    </citation>
    <scope>NUCLEOTIDE SEQUENCE</scope>
    <source>
        <strain evidence="3">isolate 1-1 / race 1 (BBBD)</strain>
        <strain evidence="4">Isolate 1-1 / race 1 (BBBD)</strain>
    </source>
</reference>
<reference evidence="2" key="1">
    <citation type="submission" date="2009-11" db="EMBL/GenBank/DDBJ databases">
        <authorList>
            <consortium name="The Broad Institute Genome Sequencing Platform"/>
            <person name="Ward D."/>
            <person name="Feldgarden M."/>
            <person name="Earl A."/>
            <person name="Young S.K."/>
            <person name="Zeng Q."/>
            <person name="Koehrsen M."/>
            <person name="Alvarado L."/>
            <person name="Berlin A."/>
            <person name="Bochicchio J."/>
            <person name="Borenstein D."/>
            <person name="Chapman S.B."/>
            <person name="Chen Z."/>
            <person name="Engels R."/>
            <person name="Freedman E."/>
            <person name="Gellesch M."/>
            <person name="Goldberg J."/>
            <person name="Griggs A."/>
            <person name="Gujja S."/>
            <person name="Heilman E."/>
            <person name="Heiman D."/>
            <person name="Hepburn T."/>
            <person name="Howarth C."/>
            <person name="Jen D."/>
            <person name="Larson L."/>
            <person name="Lewis B."/>
            <person name="Mehta T."/>
            <person name="Park D."/>
            <person name="Pearson M."/>
            <person name="Roberts A."/>
            <person name="Saif S."/>
            <person name="Shea T."/>
            <person name="Shenoy N."/>
            <person name="Sisk P."/>
            <person name="Stolte C."/>
            <person name="Sykes S."/>
            <person name="Thomson T."/>
            <person name="Walk T."/>
            <person name="White J."/>
            <person name="Yandava C."/>
            <person name="Izard J."/>
            <person name="Baranova O.V."/>
            <person name="Blanton J.M."/>
            <person name="Tanner A.C."/>
            <person name="Dewhirst F.E."/>
            <person name="Haas B."/>
            <person name="Nusbaum C."/>
            <person name="Birren B."/>
        </authorList>
    </citation>
    <scope>NUCLEOTIDE SEQUENCE [LARGE SCALE GENOMIC DNA]</scope>
    <source>
        <strain evidence="2">1-1 BBBD Race 1</strain>
    </source>
</reference>
<proteinExistence type="predicted"/>
<feature type="region of interest" description="Disordered" evidence="1">
    <location>
        <begin position="215"/>
        <end position="346"/>
    </location>
</feature>
<evidence type="ECO:0000313" key="4">
    <source>
        <dbReference type="Proteomes" id="UP000005240"/>
    </source>
</evidence>
<feature type="region of interest" description="Disordered" evidence="1">
    <location>
        <begin position="397"/>
        <end position="440"/>
    </location>
</feature>
<reference evidence="2" key="2">
    <citation type="submission" date="2016-05" db="EMBL/GenBank/DDBJ databases">
        <title>Comparative analysis highlights variable genome content of wheat rusts and divergence of the mating loci.</title>
        <authorList>
            <person name="Cuomo C.A."/>
            <person name="Bakkeren G."/>
            <person name="Szabo L."/>
            <person name="Khalil H."/>
            <person name="Joly D."/>
            <person name="Goldberg J."/>
            <person name="Young S."/>
            <person name="Zeng Q."/>
            <person name="Fellers J."/>
        </authorList>
    </citation>
    <scope>NUCLEOTIDE SEQUENCE [LARGE SCALE GENOMIC DNA]</scope>
    <source>
        <strain evidence="2">1-1 BBBD Race 1</strain>
    </source>
</reference>